<dbReference type="CDD" id="cd00303">
    <property type="entry name" value="retropepsin_like"/>
    <property type="match status" value="1"/>
</dbReference>
<evidence type="ECO:0000313" key="14">
    <source>
        <dbReference type="Proteomes" id="UP000663828"/>
    </source>
</evidence>
<proteinExistence type="predicted"/>
<dbReference type="InterPro" id="IPR000477">
    <property type="entry name" value="RT_dom"/>
</dbReference>
<evidence type="ECO:0000256" key="4">
    <source>
        <dbReference type="ARBA" id="ARBA00022695"/>
    </source>
</evidence>
<dbReference type="InterPro" id="IPR050951">
    <property type="entry name" value="Retrovirus_Pol_polyprotein"/>
</dbReference>
<keyword evidence="3" id="KW-0808">Transferase</keyword>
<dbReference type="FunFam" id="3.30.70.270:FF:000020">
    <property type="entry name" value="Transposon Tf2-6 polyprotein-like Protein"/>
    <property type="match status" value="1"/>
</dbReference>
<accession>A0A816BK17</accession>
<dbReference type="GO" id="GO:0004519">
    <property type="term" value="F:endonuclease activity"/>
    <property type="evidence" value="ECO:0007669"/>
    <property type="project" value="UniProtKB-KW"/>
</dbReference>
<protein>
    <recommendedName>
        <fullName evidence="1">RNA-directed DNA polymerase</fullName>
        <ecNumber evidence="1">2.7.7.49</ecNumber>
    </recommendedName>
</protein>
<keyword evidence="10" id="KW-0472">Membrane</keyword>
<dbReference type="Pfam" id="PF00078">
    <property type="entry name" value="RVT_1"/>
    <property type="match status" value="1"/>
</dbReference>
<dbReference type="InterPro" id="IPR036397">
    <property type="entry name" value="RNaseH_sf"/>
</dbReference>
<keyword evidence="6" id="KW-0255">Endonuclease</keyword>
<keyword evidence="2" id="KW-0645">Protease</keyword>
<keyword evidence="7" id="KW-0378">Hydrolase</keyword>
<evidence type="ECO:0000256" key="5">
    <source>
        <dbReference type="ARBA" id="ARBA00022722"/>
    </source>
</evidence>
<evidence type="ECO:0000256" key="7">
    <source>
        <dbReference type="ARBA" id="ARBA00022801"/>
    </source>
</evidence>
<evidence type="ECO:0000256" key="3">
    <source>
        <dbReference type="ARBA" id="ARBA00022679"/>
    </source>
</evidence>
<dbReference type="GO" id="GO:0015074">
    <property type="term" value="P:DNA integration"/>
    <property type="evidence" value="ECO:0007669"/>
    <property type="project" value="InterPro"/>
</dbReference>
<evidence type="ECO:0000313" key="13">
    <source>
        <dbReference type="EMBL" id="CAF1610898.1"/>
    </source>
</evidence>
<evidence type="ECO:0000256" key="10">
    <source>
        <dbReference type="SAM" id="Phobius"/>
    </source>
</evidence>
<dbReference type="EC" id="2.7.7.49" evidence="1"/>
<dbReference type="Pfam" id="PF17921">
    <property type="entry name" value="Integrase_H2C2"/>
    <property type="match status" value="1"/>
</dbReference>
<gene>
    <name evidence="13" type="ORF">XAT740_LOCUS48885</name>
</gene>
<dbReference type="PANTHER" id="PTHR37984:SF5">
    <property type="entry name" value="PROTEIN NYNRIN-LIKE"/>
    <property type="match status" value="1"/>
</dbReference>
<keyword evidence="14" id="KW-1185">Reference proteome</keyword>
<comment type="caution">
    <text evidence="13">The sequence shown here is derived from an EMBL/GenBank/DDBJ whole genome shotgun (WGS) entry which is preliminary data.</text>
</comment>
<dbReference type="InterPro" id="IPR001969">
    <property type="entry name" value="Aspartic_peptidase_AS"/>
</dbReference>
<feature type="region of interest" description="Disordered" evidence="9">
    <location>
        <begin position="975"/>
        <end position="1005"/>
    </location>
</feature>
<keyword evidence="10" id="KW-1133">Transmembrane helix</keyword>
<dbReference type="SUPFAM" id="SSF56672">
    <property type="entry name" value="DNA/RNA polymerases"/>
    <property type="match status" value="1"/>
</dbReference>
<dbReference type="GO" id="GO:0003676">
    <property type="term" value="F:nucleic acid binding"/>
    <property type="evidence" value="ECO:0007669"/>
    <property type="project" value="InterPro"/>
</dbReference>
<dbReference type="Gene3D" id="3.30.420.10">
    <property type="entry name" value="Ribonuclease H-like superfamily/Ribonuclease H"/>
    <property type="match status" value="1"/>
</dbReference>
<feature type="compositionally biased region" description="Low complexity" evidence="9">
    <location>
        <begin position="1044"/>
        <end position="1056"/>
    </location>
</feature>
<evidence type="ECO:0000259" key="11">
    <source>
        <dbReference type="PROSITE" id="PS50878"/>
    </source>
</evidence>
<dbReference type="GO" id="GO:0003964">
    <property type="term" value="F:RNA-directed DNA polymerase activity"/>
    <property type="evidence" value="ECO:0007669"/>
    <property type="project" value="UniProtKB-KW"/>
</dbReference>
<dbReference type="EMBL" id="CAJNOR010007108">
    <property type="protein sequence ID" value="CAF1610898.1"/>
    <property type="molecule type" value="Genomic_DNA"/>
</dbReference>
<dbReference type="PROSITE" id="PS50994">
    <property type="entry name" value="INTEGRASE"/>
    <property type="match status" value="1"/>
</dbReference>
<feature type="compositionally biased region" description="Low complexity" evidence="9">
    <location>
        <begin position="993"/>
        <end position="1005"/>
    </location>
</feature>
<dbReference type="SUPFAM" id="SSF53098">
    <property type="entry name" value="Ribonuclease H-like"/>
    <property type="match status" value="1"/>
</dbReference>
<dbReference type="InterPro" id="IPR043502">
    <property type="entry name" value="DNA/RNA_pol_sf"/>
</dbReference>
<dbReference type="Gene3D" id="2.40.70.10">
    <property type="entry name" value="Acid Proteases"/>
    <property type="match status" value="1"/>
</dbReference>
<dbReference type="InterPro" id="IPR041373">
    <property type="entry name" value="RT_RNaseH"/>
</dbReference>
<dbReference type="Gene3D" id="3.10.10.10">
    <property type="entry name" value="HIV Type 1 Reverse Transcriptase, subunit A, domain 1"/>
    <property type="match status" value="1"/>
</dbReference>
<dbReference type="Pfam" id="PF17917">
    <property type="entry name" value="RT_RNaseH"/>
    <property type="match status" value="1"/>
</dbReference>
<evidence type="ECO:0000256" key="1">
    <source>
        <dbReference type="ARBA" id="ARBA00012493"/>
    </source>
</evidence>
<dbReference type="InterPro" id="IPR012337">
    <property type="entry name" value="RNaseH-like_sf"/>
</dbReference>
<dbReference type="PROSITE" id="PS50878">
    <property type="entry name" value="RT_POL"/>
    <property type="match status" value="1"/>
</dbReference>
<evidence type="ECO:0000259" key="12">
    <source>
        <dbReference type="PROSITE" id="PS50994"/>
    </source>
</evidence>
<dbReference type="InterPro" id="IPR021109">
    <property type="entry name" value="Peptidase_aspartic_dom_sf"/>
</dbReference>
<dbReference type="SUPFAM" id="SSF50630">
    <property type="entry name" value="Acid proteases"/>
    <property type="match status" value="1"/>
</dbReference>
<dbReference type="Gene3D" id="1.10.340.70">
    <property type="match status" value="1"/>
</dbReference>
<dbReference type="CDD" id="cd09274">
    <property type="entry name" value="RNase_HI_RT_Ty3"/>
    <property type="match status" value="1"/>
</dbReference>
<dbReference type="PANTHER" id="PTHR37984">
    <property type="entry name" value="PROTEIN CBG26694"/>
    <property type="match status" value="1"/>
</dbReference>
<dbReference type="GO" id="GO:0006508">
    <property type="term" value="P:proteolysis"/>
    <property type="evidence" value="ECO:0007669"/>
    <property type="project" value="UniProtKB-KW"/>
</dbReference>
<keyword evidence="8" id="KW-0695">RNA-directed DNA polymerase</keyword>
<dbReference type="InterPro" id="IPR043128">
    <property type="entry name" value="Rev_trsase/Diguanyl_cyclase"/>
</dbReference>
<keyword evidence="4" id="KW-0548">Nucleotidyltransferase</keyword>
<dbReference type="CDD" id="cd01647">
    <property type="entry name" value="RT_LTR"/>
    <property type="match status" value="1"/>
</dbReference>
<feature type="domain" description="Reverse transcriptase" evidence="11">
    <location>
        <begin position="575"/>
        <end position="754"/>
    </location>
</feature>
<keyword evidence="5" id="KW-0540">Nuclease</keyword>
<dbReference type="GO" id="GO:0004190">
    <property type="term" value="F:aspartic-type endopeptidase activity"/>
    <property type="evidence" value="ECO:0007669"/>
    <property type="project" value="InterPro"/>
</dbReference>
<dbReference type="InterPro" id="IPR001584">
    <property type="entry name" value="Integrase_cat-core"/>
</dbReference>
<dbReference type="PROSITE" id="PS00141">
    <property type="entry name" value="ASP_PROTEASE"/>
    <property type="match status" value="1"/>
</dbReference>
<dbReference type="Pfam" id="PF13650">
    <property type="entry name" value="Asp_protease_2"/>
    <property type="match status" value="1"/>
</dbReference>
<evidence type="ECO:0000256" key="6">
    <source>
        <dbReference type="ARBA" id="ARBA00022759"/>
    </source>
</evidence>
<name>A0A816BK17_ADIRI</name>
<organism evidence="13 14">
    <name type="scientific">Adineta ricciae</name>
    <name type="common">Rotifer</name>
    <dbReference type="NCBI Taxonomy" id="249248"/>
    <lineage>
        <taxon>Eukaryota</taxon>
        <taxon>Metazoa</taxon>
        <taxon>Spiralia</taxon>
        <taxon>Gnathifera</taxon>
        <taxon>Rotifera</taxon>
        <taxon>Eurotatoria</taxon>
        <taxon>Bdelloidea</taxon>
        <taxon>Adinetida</taxon>
        <taxon>Adinetidae</taxon>
        <taxon>Adineta</taxon>
    </lineage>
</organism>
<reference evidence="13" key="1">
    <citation type="submission" date="2021-02" db="EMBL/GenBank/DDBJ databases">
        <authorList>
            <person name="Nowell W R."/>
        </authorList>
    </citation>
    <scope>NUCLEOTIDE SEQUENCE</scope>
</reference>
<evidence type="ECO:0000256" key="2">
    <source>
        <dbReference type="ARBA" id="ARBA00022670"/>
    </source>
</evidence>
<dbReference type="Gene3D" id="3.30.70.270">
    <property type="match status" value="2"/>
</dbReference>
<dbReference type="Pfam" id="PF00665">
    <property type="entry name" value="rve"/>
    <property type="match status" value="1"/>
</dbReference>
<feature type="transmembrane region" description="Helical" evidence="10">
    <location>
        <begin position="1472"/>
        <end position="1496"/>
    </location>
</feature>
<dbReference type="InterPro" id="IPR041588">
    <property type="entry name" value="Integrase_H2C2"/>
</dbReference>
<dbReference type="FunFam" id="3.10.10.10:FF:000007">
    <property type="entry name" value="Retrovirus-related Pol polyprotein from transposon 17.6-like Protein"/>
    <property type="match status" value="1"/>
</dbReference>
<keyword evidence="10" id="KW-0812">Transmembrane</keyword>
<dbReference type="FunFam" id="1.10.340.70:FF:000001">
    <property type="entry name" value="Retrovirus-related Pol polyprotein from transposon gypsy-like Protein"/>
    <property type="match status" value="1"/>
</dbReference>
<dbReference type="Proteomes" id="UP000663828">
    <property type="component" value="Unassembled WGS sequence"/>
</dbReference>
<evidence type="ECO:0000256" key="9">
    <source>
        <dbReference type="SAM" id="MobiDB-lite"/>
    </source>
</evidence>
<feature type="domain" description="Integrase catalytic" evidence="12">
    <location>
        <begin position="1190"/>
        <end position="1354"/>
    </location>
</feature>
<sequence>METQQYSKIIESVPIFSGSPRENVTEWLELVNLKFDMIGYAALQKRRFIPQYLHGDALRWHLANRDQLDDWDAYSIALVEAFPHIETTSRDMNLKLLRDRKQGSTESFTDYYTSILDLCRKHNADMTDLQILDWIKAGMSLNLYERIQGEEVVQPHALLRRAQRLELDNAVLDARKKESTTTSPSNPSSTAYYLLLLSSTRSYFYTMPDQTCYLLYLSSTWSYCTTLSITPKRLREARDGRSSSFSTNPSLIIIPTHISGSSVCAMIDTGATHTLITRSLLDTLPDVPFTKTTSVSALLGDASTALCVHGVAQLCIYVNHIPTFISAYVVDSLGINLILGMDWCRTYDVQIRIRHQKLCLRHSHYGSTSVSFLHNASLPARLAHPVQLQPLHEHVVQLTAPLSSALQVIFTPAPTFCQRKHLLIPDAVVRINQFHTTLLVSNLATTSCFLRENVVLGTFTFFSSSPAAINLTSFCSSPPLSSSPHFPSISAISLSDTESVIDELLDPLPDDATRQTFKPILQKHRRAFDLSTHSIADTTIPHVIITGDHPPVSARPYYRTIEQRKELQHEVDKMLLDNIIRPSTSPWSSPVILKKKPDGSFRFLVDFRRLNAITKKDAYPQPSAEELIYRLSGHSFFTKLDLKSGYFQIPIAPGDREKTAFVTPDGHYEFNVLAQGLTNAPASFQRVMNNLLATGRWDYVVVYLDDIVIFSHSLEEHAKHVDEILSILNNAHFRVSPSKCTIAARQIEFLGHFVSASMVEPSPDKLQAILDIPPPRTLSQANRFLGKIGYYRKFIPDFARIAAPLHKVTNKTRTKRHEFYWHAEQQLAFDQFKQILTSAPLFLHFPDPSLPFILSTDASLMRIAGVLKQDTPSGLKICYYKSRLLSATEQRYSTTEREALAICWCLDQLRSCIGTSSITIETDHQPLANMHKKYSFRNKRIDNWLLKLQDLLPQILSIKYRKGIDNVGPDFLTRYEPSSSSSSPPSATPLPPRSSTTLSDSSWPPGTESWNTIVVSPVVTRSKTRSHSTHTTSAPIPPPVGALTSTDLSTSSTNSPTISPDISLDLSLSRIKTAQHSHPEILSLIQHLRQIPSHPQYILHDDILFRLVSRSASNGPSRIPYLPESLIPLVLRLYHDHPTSGHFGVHRTFLRIRDKFWWPNMRSSIQNYIASCYSCARHNILRAKPPGHLRSIDPPSGVFQLLHLDFWGPVQTPSASGNRYVIVLTDNLSKYVIAQALPDCTARSAAQFLIDRFILLHGSPERILTDNGTHFNNTLLRAITTSMQIPHSFSVAYHPQTNGQVERFNATFAAQLAKYCHPNRHDWDLYLPSIVYAYNTRIHSTTELMPYEVAFGRCPKSPFEAASPRSIFLLSILSTRIYNSHWKQRYNRNRQDPSYSVGDRVYLNVATGRTKLDARRSGPYTILDISGTQTYLVHDPSSGYSSWCHINIVNSMAASLQAHSRQFHSSWRDYCVLYLMVVVNGLLALTCCGLVFFCFYRRILVRLQRAPAPPRGILT</sequence>
<feature type="region of interest" description="Disordered" evidence="9">
    <location>
        <begin position="1021"/>
        <end position="1056"/>
    </location>
</feature>
<evidence type="ECO:0000256" key="8">
    <source>
        <dbReference type="ARBA" id="ARBA00022918"/>
    </source>
</evidence>